<comment type="caution">
    <text evidence="2">The sequence shown here is derived from an EMBL/GenBank/DDBJ whole genome shotgun (WGS) entry which is preliminary data.</text>
</comment>
<evidence type="ECO:0000313" key="2">
    <source>
        <dbReference type="EMBL" id="KAJ9536267.1"/>
    </source>
</evidence>
<keyword evidence="1" id="KW-0812">Transmembrane</keyword>
<protein>
    <submittedName>
        <fullName evidence="2">Uncharacterized protein</fullName>
    </submittedName>
</protein>
<proteinExistence type="predicted"/>
<evidence type="ECO:0000313" key="3">
    <source>
        <dbReference type="Proteomes" id="UP001172457"/>
    </source>
</evidence>
<dbReference type="EMBL" id="JARYMX010000039">
    <property type="protein sequence ID" value="KAJ9536267.1"/>
    <property type="molecule type" value="Genomic_DNA"/>
</dbReference>
<keyword evidence="3" id="KW-1185">Reference proteome</keyword>
<dbReference type="Proteomes" id="UP001172457">
    <property type="component" value="Unassembled WGS sequence"/>
</dbReference>
<feature type="non-terminal residue" evidence="2">
    <location>
        <position position="1"/>
    </location>
</feature>
<dbReference type="AlphaFoldDB" id="A0AA38VVE4"/>
<keyword evidence="1" id="KW-1133">Transmembrane helix</keyword>
<gene>
    <name evidence="2" type="ORF">OSB04_un000567</name>
</gene>
<name>A0AA38VVE4_9ASTR</name>
<keyword evidence="1" id="KW-0472">Membrane</keyword>
<organism evidence="2 3">
    <name type="scientific">Centaurea solstitialis</name>
    <name type="common">yellow star-thistle</name>
    <dbReference type="NCBI Taxonomy" id="347529"/>
    <lineage>
        <taxon>Eukaryota</taxon>
        <taxon>Viridiplantae</taxon>
        <taxon>Streptophyta</taxon>
        <taxon>Embryophyta</taxon>
        <taxon>Tracheophyta</taxon>
        <taxon>Spermatophyta</taxon>
        <taxon>Magnoliopsida</taxon>
        <taxon>eudicotyledons</taxon>
        <taxon>Gunneridae</taxon>
        <taxon>Pentapetalae</taxon>
        <taxon>asterids</taxon>
        <taxon>campanulids</taxon>
        <taxon>Asterales</taxon>
        <taxon>Asteraceae</taxon>
        <taxon>Carduoideae</taxon>
        <taxon>Cardueae</taxon>
        <taxon>Centaureinae</taxon>
        <taxon>Centaurea</taxon>
    </lineage>
</organism>
<feature type="transmembrane region" description="Helical" evidence="1">
    <location>
        <begin position="6"/>
        <end position="22"/>
    </location>
</feature>
<reference evidence="2" key="1">
    <citation type="submission" date="2023-03" db="EMBL/GenBank/DDBJ databases">
        <title>Chromosome-scale reference genome and RAD-based genetic map of yellow starthistle (Centaurea solstitialis) reveal putative structural variation and QTLs associated with invader traits.</title>
        <authorList>
            <person name="Reatini B."/>
            <person name="Cang F.A."/>
            <person name="Jiang Q."/>
            <person name="Mckibben M.T.W."/>
            <person name="Barker M.S."/>
            <person name="Rieseberg L.H."/>
            <person name="Dlugosch K.M."/>
        </authorList>
    </citation>
    <scope>NUCLEOTIDE SEQUENCE</scope>
    <source>
        <strain evidence="2">CAN-66</strain>
        <tissue evidence="2">Leaf</tissue>
    </source>
</reference>
<sequence length="120" mass="13848">MEAYLFFSWMLMGFFFFLFDLLEFGNPALKSRSGLWGAVRDNRKGKEKMWRDVPRAQLTLLVLEALELKSTKSCEKVGKSAKSETEVLRVREVINLAPRSRLLRAKQPSLSQIPVKRSKV</sequence>
<accession>A0AA38VVE4</accession>
<evidence type="ECO:0000256" key="1">
    <source>
        <dbReference type="SAM" id="Phobius"/>
    </source>
</evidence>